<gene>
    <name evidence="2" type="ORF">SAMN04324258_3515</name>
</gene>
<dbReference type="RefSeq" id="WP_079575858.1">
    <property type="nucleotide sequence ID" value="NZ_FUZQ01000006.1"/>
</dbReference>
<dbReference type="InterPro" id="IPR016130">
    <property type="entry name" value="Tyr_Pase_AS"/>
</dbReference>
<dbReference type="PROSITE" id="PS00383">
    <property type="entry name" value="TYR_PHOSPHATASE_1"/>
    <property type="match status" value="1"/>
</dbReference>
<feature type="chain" id="PRO_5012527223" evidence="1">
    <location>
        <begin position="28"/>
        <end position="370"/>
    </location>
</feature>
<dbReference type="InterPro" id="IPR029021">
    <property type="entry name" value="Prot-tyrosine_phosphatase-like"/>
</dbReference>
<organism evidence="2 3">
    <name type="scientific">Krasilnikoviella flava</name>
    <dbReference type="NCBI Taxonomy" id="526729"/>
    <lineage>
        <taxon>Bacteria</taxon>
        <taxon>Bacillati</taxon>
        <taxon>Actinomycetota</taxon>
        <taxon>Actinomycetes</taxon>
        <taxon>Micrococcales</taxon>
        <taxon>Promicromonosporaceae</taxon>
        <taxon>Krasilnikoviella</taxon>
    </lineage>
</organism>
<sequence length="370" mass="39482">MNRLTRCVATSVLVAGLAAAPVAASIAAPHTTAATTGRHAVAAHGAIPFTAATVTAEDDGSFTVTWSAPRGAGDVRLYTGTSRDRIDTRHVVARGDSSGTVTVRGLQDADRRWFRLVPERGQGLTLADRLVQLDGTVNLRDMGGYRTVTGQWVAMGEAYRSDALDRLSEDDLDALEALDVRTVVDLRTESERTTAPDRVPEGARYEVADVIGGGGATVPDLSTPEAAAQMMVDGERSMVSSDTGRAAYETLFDAVDDKGAVLFHCTAGKDRTGWAAAALLTTAGVPRDVVEDDYLLSNDYRAEANAAALASMPAEQAAIYKPLMDVRPEYLAAGFDEVRDEYRSFGGYLRQGLGLSPREIRDVREELLVG</sequence>
<dbReference type="Gene3D" id="3.90.190.10">
    <property type="entry name" value="Protein tyrosine phosphatase superfamily"/>
    <property type="match status" value="1"/>
</dbReference>
<keyword evidence="3" id="KW-1185">Reference proteome</keyword>
<dbReference type="EMBL" id="FUZQ01000006">
    <property type="protein sequence ID" value="SKC75942.1"/>
    <property type="molecule type" value="Genomic_DNA"/>
</dbReference>
<keyword evidence="1" id="KW-0732">Signal</keyword>
<dbReference type="OrthoDB" id="1188001at2"/>
<accession>A0A1T5LIZ0</accession>
<dbReference type="AlphaFoldDB" id="A0A1T5LIZ0"/>
<evidence type="ECO:0000313" key="2">
    <source>
        <dbReference type="EMBL" id="SKC75942.1"/>
    </source>
</evidence>
<evidence type="ECO:0000313" key="3">
    <source>
        <dbReference type="Proteomes" id="UP000189777"/>
    </source>
</evidence>
<protein>
    <submittedName>
        <fullName evidence="2">Protein-tyrosine phosphatase</fullName>
    </submittedName>
</protein>
<dbReference type="Proteomes" id="UP000189777">
    <property type="component" value="Unassembled WGS sequence"/>
</dbReference>
<evidence type="ECO:0000256" key="1">
    <source>
        <dbReference type="SAM" id="SignalP"/>
    </source>
</evidence>
<dbReference type="STRING" id="526729.SAMN04324258_3515"/>
<name>A0A1T5LIZ0_9MICO</name>
<feature type="signal peptide" evidence="1">
    <location>
        <begin position="1"/>
        <end position="27"/>
    </location>
</feature>
<reference evidence="2 3" key="1">
    <citation type="submission" date="2017-02" db="EMBL/GenBank/DDBJ databases">
        <authorList>
            <person name="Peterson S.W."/>
        </authorList>
    </citation>
    <scope>NUCLEOTIDE SEQUENCE [LARGE SCALE GENOMIC DNA]</scope>
    <source>
        <strain evidence="2 3">DSM 21481</strain>
    </source>
</reference>
<dbReference type="Pfam" id="PF13350">
    <property type="entry name" value="Y_phosphatase3"/>
    <property type="match status" value="1"/>
</dbReference>
<dbReference type="GO" id="GO:0004721">
    <property type="term" value="F:phosphoprotein phosphatase activity"/>
    <property type="evidence" value="ECO:0007669"/>
    <property type="project" value="InterPro"/>
</dbReference>
<dbReference type="SUPFAM" id="SSF52799">
    <property type="entry name" value="(Phosphotyrosine protein) phosphatases II"/>
    <property type="match status" value="1"/>
</dbReference>
<proteinExistence type="predicted"/>
<dbReference type="InterPro" id="IPR026893">
    <property type="entry name" value="Tyr/Ser_Pase_IphP-type"/>
</dbReference>